<gene>
    <name evidence="5" type="ORF">GF359_06870</name>
</gene>
<dbReference type="EMBL" id="WJKJ01000232">
    <property type="protein sequence ID" value="MBD3364920.1"/>
    <property type="molecule type" value="Genomic_DNA"/>
</dbReference>
<dbReference type="PROSITE" id="PS50072">
    <property type="entry name" value="CSA_PPIASE_2"/>
    <property type="match status" value="1"/>
</dbReference>
<dbReference type="AlphaFoldDB" id="A0A9D5QED0"/>
<reference evidence="5" key="1">
    <citation type="submission" date="2019-11" db="EMBL/GenBank/DDBJ databases">
        <title>Microbial mats filling the niche in hypersaline microbial mats.</title>
        <authorList>
            <person name="Wong H.L."/>
            <person name="Macleod F.I."/>
            <person name="White R.A. III"/>
            <person name="Burns B.P."/>
        </authorList>
    </citation>
    <scope>NUCLEOTIDE SEQUENCE</scope>
    <source>
        <strain evidence="5">Bin_327</strain>
    </source>
</reference>
<evidence type="ECO:0000259" key="4">
    <source>
        <dbReference type="PROSITE" id="PS50072"/>
    </source>
</evidence>
<dbReference type="InterPro" id="IPR002130">
    <property type="entry name" value="Cyclophilin-type_PPIase_dom"/>
</dbReference>
<dbReference type="PRINTS" id="PR00153">
    <property type="entry name" value="CSAPPISMRASE"/>
</dbReference>
<keyword evidence="2 3" id="KW-0413">Isomerase</keyword>
<dbReference type="GO" id="GO:0003755">
    <property type="term" value="F:peptidyl-prolyl cis-trans isomerase activity"/>
    <property type="evidence" value="ECO:0007669"/>
    <property type="project" value="UniProtKB-UniRule"/>
</dbReference>
<keyword evidence="1 3" id="KW-0697">Rotamase</keyword>
<dbReference type="EC" id="5.2.1.8" evidence="3"/>
<dbReference type="InterPro" id="IPR029000">
    <property type="entry name" value="Cyclophilin-like_dom_sf"/>
</dbReference>
<dbReference type="Gene3D" id="2.40.100.10">
    <property type="entry name" value="Cyclophilin-like"/>
    <property type="match status" value="1"/>
</dbReference>
<organism evidence="5 6">
    <name type="scientific">candidate division WOR-3 bacterium</name>
    <dbReference type="NCBI Taxonomy" id="2052148"/>
    <lineage>
        <taxon>Bacteria</taxon>
        <taxon>Bacteria division WOR-3</taxon>
    </lineage>
</organism>
<evidence type="ECO:0000256" key="2">
    <source>
        <dbReference type="ARBA" id="ARBA00023235"/>
    </source>
</evidence>
<evidence type="ECO:0000256" key="3">
    <source>
        <dbReference type="RuleBase" id="RU363019"/>
    </source>
</evidence>
<sequence>MMNKRCVIVSLVLTGVILLLPACKKEETPISEKRIYATMKVIDKGEMVFELTPDKSPKAVEQFVNVANEGFYNNLLFYHVSKGGVVQSGCPGNDGSGHHNKAVKASIDTAYHTARGDLMMNAHFTSDPTAVSSQFIILKQPAPELDGKHPLIGRLIEGAAVLDSVHIGDTLLTVTIEEQKKSTN</sequence>
<comment type="similarity">
    <text evidence="3">Belongs to the cyclophilin-type PPIase family.</text>
</comment>
<evidence type="ECO:0000313" key="6">
    <source>
        <dbReference type="Proteomes" id="UP000630660"/>
    </source>
</evidence>
<dbReference type="PANTHER" id="PTHR45625:SF4">
    <property type="entry name" value="PEPTIDYLPROLYL ISOMERASE DOMAIN AND WD REPEAT-CONTAINING PROTEIN 1"/>
    <property type="match status" value="1"/>
</dbReference>
<accession>A0A9D5QED0</accession>
<dbReference type="SUPFAM" id="SSF50891">
    <property type="entry name" value="Cyclophilin-like"/>
    <property type="match status" value="1"/>
</dbReference>
<name>A0A9D5QED0_UNCW3</name>
<dbReference type="Proteomes" id="UP000630660">
    <property type="component" value="Unassembled WGS sequence"/>
</dbReference>
<evidence type="ECO:0000313" key="5">
    <source>
        <dbReference type="EMBL" id="MBD3364920.1"/>
    </source>
</evidence>
<dbReference type="Pfam" id="PF00160">
    <property type="entry name" value="Pro_isomerase"/>
    <property type="match status" value="1"/>
</dbReference>
<comment type="catalytic activity">
    <reaction evidence="3">
        <text>[protein]-peptidylproline (omega=180) = [protein]-peptidylproline (omega=0)</text>
        <dbReference type="Rhea" id="RHEA:16237"/>
        <dbReference type="Rhea" id="RHEA-COMP:10747"/>
        <dbReference type="Rhea" id="RHEA-COMP:10748"/>
        <dbReference type="ChEBI" id="CHEBI:83833"/>
        <dbReference type="ChEBI" id="CHEBI:83834"/>
        <dbReference type="EC" id="5.2.1.8"/>
    </reaction>
</comment>
<proteinExistence type="inferred from homology"/>
<dbReference type="InterPro" id="IPR044666">
    <property type="entry name" value="Cyclophilin_A-like"/>
</dbReference>
<feature type="domain" description="PPIase cyclophilin-type" evidence="4">
    <location>
        <begin position="45"/>
        <end position="165"/>
    </location>
</feature>
<comment type="function">
    <text evidence="3">PPIases accelerate the folding of proteins. It catalyzes the cis-trans isomerization of proline imidic peptide bonds in oligopeptides.</text>
</comment>
<evidence type="ECO:0000256" key="1">
    <source>
        <dbReference type="ARBA" id="ARBA00023110"/>
    </source>
</evidence>
<dbReference type="PANTHER" id="PTHR45625">
    <property type="entry name" value="PEPTIDYL-PROLYL CIS-TRANS ISOMERASE-RELATED"/>
    <property type="match status" value="1"/>
</dbReference>
<protein>
    <recommendedName>
        <fullName evidence="3">Peptidyl-prolyl cis-trans isomerase</fullName>
        <shortName evidence="3">PPIase</shortName>
        <ecNumber evidence="3">5.2.1.8</ecNumber>
    </recommendedName>
</protein>
<comment type="caution">
    <text evidence="5">The sequence shown here is derived from an EMBL/GenBank/DDBJ whole genome shotgun (WGS) entry which is preliminary data.</text>
</comment>